<evidence type="ECO:0000313" key="3">
    <source>
        <dbReference type="Proteomes" id="UP000664940"/>
    </source>
</evidence>
<protein>
    <submittedName>
        <fullName evidence="2">Uncharacterized protein</fullName>
    </submittedName>
</protein>
<proteinExistence type="predicted"/>
<sequence length="167" mass="18520">MPRGTPESLTPQSGGASAGGSVALTRSLSVLQPTRGRVSSFLRWAAQPVSPVKQLLTHNLKCGHFLNEQTHFLSKCQAPYFVCKTHNLTSFFLKKIIYFWREGKGGRKRERNIHVWLPLTSRPLWGTWPTTQACALTGNRTRDPVVCRPALSPLNHSSQGLASSLIE</sequence>
<comment type="caution">
    <text evidence="2">The sequence shown here is derived from an EMBL/GenBank/DDBJ whole genome shotgun (WGS) entry which is preliminary data.</text>
</comment>
<organism evidence="2 3">
    <name type="scientific">Phyllostomus discolor</name>
    <name type="common">pale spear-nosed bat</name>
    <dbReference type="NCBI Taxonomy" id="89673"/>
    <lineage>
        <taxon>Eukaryota</taxon>
        <taxon>Metazoa</taxon>
        <taxon>Chordata</taxon>
        <taxon>Craniata</taxon>
        <taxon>Vertebrata</taxon>
        <taxon>Euteleostomi</taxon>
        <taxon>Mammalia</taxon>
        <taxon>Eutheria</taxon>
        <taxon>Laurasiatheria</taxon>
        <taxon>Chiroptera</taxon>
        <taxon>Yangochiroptera</taxon>
        <taxon>Phyllostomidae</taxon>
        <taxon>Phyllostominae</taxon>
        <taxon>Phyllostomus</taxon>
    </lineage>
</organism>
<dbReference type="AlphaFoldDB" id="A0A834DAM1"/>
<reference evidence="2 3" key="1">
    <citation type="journal article" date="2020" name="Nature">
        <title>Six reference-quality genomes reveal evolution of bat adaptations.</title>
        <authorList>
            <person name="Jebb D."/>
            <person name="Huang Z."/>
            <person name="Pippel M."/>
            <person name="Hughes G.M."/>
            <person name="Lavrichenko K."/>
            <person name="Devanna P."/>
            <person name="Winkler S."/>
            <person name="Jermiin L.S."/>
            <person name="Skirmuntt E.C."/>
            <person name="Katzourakis A."/>
            <person name="Burkitt-Gray L."/>
            <person name="Ray D.A."/>
            <person name="Sullivan K.A.M."/>
            <person name="Roscito J.G."/>
            <person name="Kirilenko B.M."/>
            <person name="Davalos L.M."/>
            <person name="Corthals A.P."/>
            <person name="Power M.L."/>
            <person name="Jones G."/>
            <person name="Ransome R.D."/>
            <person name="Dechmann D.K.N."/>
            <person name="Locatelli A.G."/>
            <person name="Puechmaille S.J."/>
            <person name="Fedrigo O."/>
            <person name="Jarvis E.D."/>
            <person name="Hiller M."/>
            <person name="Vernes S.C."/>
            <person name="Myers E.W."/>
            <person name="Teeling E.C."/>
        </authorList>
    </citation>
    <scope>NUCLEOTIDE SEQUENCE [LARGE SCALE GENOMIC DNA]</scope>
    <source>
        <strain evidence="2">Bat1K_MPI-CBG_1</strain>
    </source>
</reference>
<feature type="region of interest" description="Disordered" evidence="1">
    <location>
        <begin position="1"/>
        <end position="20"/>
    </location>
</feature>
<gene>
    <name evidence="2" type="ORF">HJG60_009585</name>
</gene>
<evidence type="ECO:0000256" key="1">
    <source>
        <dbReference type="SAM" id="MobiDB-lite"/>
    </source>
</evidence>
<accession>A0A834DAM1</accession>
<name>A0A834DAM1_9CHIR</name>
<evidence type="ECO:0000313" key="2">
    <source>
        <dbReference type="EMBL" id="KAF6073461.1"/>
    </source>
</evidence>
<dbReference type="EMBL" id="JABVXQ010000016">
    <property type="protein sequence ID" value="KAF6073461.1"/>
    <property type="molecule type" value="Genomic_DNA"/>
</dbReference>
<dbReference type="Proteomes" id="UP000664940">
    <property type="component" value="Unassembled WGS sequence"/>
</dbReference>